<reference evidence="5 6" key="1">
    <citation type="submission" date="2016-11" db="EMBL/GenBank/DDBJ databases">
        <authorList>
            <person name="Jaros S."/>
            <person name="Januszkiewicz K."/>
            <person name="Wedrychowicz H."/>
        </authorList>
    </citation>
    <scope>NUCLEOTIDE SEQUENCE [LARGE SCALE GENOMIC DNA]</scope>
    <source>
        <strain evidence="5 6">DSM 15929</strain>
    </source>
</reference>
<keyword evidence="6" id="KW-1185">Reference proteome</keyword>
<dbReference type="GO" id="GO:0006508">
    <property type="term" value="P:proteolysis"/>
    <property type="evidence" value="ECO:0007669"/>
    <property type="project" value="UniProtKB-KW"/>
</dbReference>
<keyword evidence="2" id="KW-0645">Protease</keyword>
<name>A0A1M6JG35_9FIRM</name>
<dbReference type="Gene3D" id="3.40.50.880">
    <property type="match status" value="1"/>
</dbReference>
<evidence type="ECO:0000256" key="2">
    <source>
        <dbReference type="ARBA" id="ARBA00022670"/>
    </source>
</evidence>
<dbReference type="OrthoDB" id="9803966at2"/>
<dbReference type="InterPro" id="IPR005320">
    <property type="entry name" value="Peptidase_S51"/>
</dbReference>
<evidence type="ECO:0000313" key="5">
    <source>
        <dbReference type="EMBL" id="SHJ45532.1"/>
    </source>
</evidence>
<dbReference type="Proteomes" id="UP000184386">
    <property type="component" value="Unassembled WGS sequence"/>
</dbReference>
<evidence type="ECO:0000313" key="6">
    <source>
        <dbReference type="Proteomes" id="UP000184386"/>
    </source>
</evidence>
<evidence type="ECO:0008006" key="7">
    <source>
        <dbReference type="Google" id="ProtNLM"/>
    </source>
</evidence>
<protein>
    <recommendedName>
        <fullName evidence="7">Peptidase family S51</fullName>
    </recommendedName>
</protein>
<dbReference type="PANTHER" id="PTHR20842">
    <property type="entry name" value="PROTEASE S51 ALPHA-ASPARTYL DIPEPTIDASE"/>
    <property type="match status" value="1"/>
</dbReference>
<evidence type="ECO:0000256" key="3">
    <source>
        <dbReference type="ARBA" id="ARBA00022801"/>
    </source>
</evidence>
<keyword evidence="4" id="KW-0720">Serine protease</keyword>
<dbReference type="Pfam" id="PF03575">
    <property type="entry name" value="Peptidase_S51"/>
    <property type="match status" value="1"/>
</dbReference>
<dbReference type="InterPro" id="IPR024227">
    <property type="entry name" value="DUF3795"/>
</dbReference>
<dbReference type="EMBL" id="FRAC01000006">
    <property type="protein sequence ID" value="SHJ45532.1"/>
    <property type="molecule type" value="Genomic_DNA"/>
</dbReference>
<gene>
    <name evidence="5" type="ORF">SAMN02745136_00065</name>
</gene>
<dbReference type="InterPro" id="IPR029062">
    <property type="entry name" value="Class_I_gatase-like"/>
</dbReference>
<dbReference type="RefSeq" id="WP_073271684.1">
    <property type="nucleotide sequence ID" value="NZ_FRAC01000006.1"/>
</dbReference>
<dbReference type="AlphaFoldDB" id="A0A1M6JG35"/>
<dbReference type="GO" id="GO:0008236">
    <property type="term" value="F:serine-type peptidase activity"/>
    <property type="evidence" value="ECO:0007669"/>
    <property type="project" value="UniProtKB-KW"/>
</dbReference>
<sequence length="289" mass="32095">MIDSRCGLHCTNCKWKETNGCGGCIETMGNPFYGECPVAACCQKKELTHCGECSNIPCNKLYCYSYLDKEHGDKPQGERVAVCREWAAASSKMNWNKVLLTSAGFEDMDGNSKPNITDCFLEMLEKPVSSAKVLFIPTAAIEDDAKEMAELCFLELLHTGISEENITVYNIGEDLSEKEALAFDVIYFTGGNTGYLLKRLKETGFENMVKKMVYQNKVYVGVSAGSLIAAPNIGNPFQEETGGLCLLNAYLSVHCTKDMQEKELPLPHIPLRDNQALLVTYKGYRLIED</sequence>
<organism evidence="5 6">
    <name type="scientific">Anaerocolumna jejuensis DSM 15929</name>
    <dbReference type="NCBI Taxonomy" id="1121322"/>
    <lineage>
        <taxon>Bacteria</taxon>
        <taxon>Bacillati</taxon>
        <taxon>Bacillota</taxon>
        <taxon>Clostridia</taxon>
        <taxon>Lachnospirales</taxon>
        <taxon>Lachnospiraceae</taxon>
        <taxon>Anaerocolumna</taxon>
    </lineage>
</organism>
<dbReference type="PANTHER" id="PTHR20842:SF0">
    <property type="entry name" value="ALPHA-ASPARTYL DIPEPTIDASE"/>
    <property type="match status" value="1"/>
</dbReference>
<evidence type="ECO:0000256" key="4">
    <source>
        <dbReference type="ARBA" id="ARBA00022825"/>
    </source>
</evidence>
<comment type="similarity">
    <text evidence="1">Belongs to the peptidase S51 family.</text>
</comment>
<proteinExistence type="inferred from homology"/>
<dbReference type="STRING" id="1121322.SAMN02745136_00065"/>
<dbReference type="SUPFAM" id="SSF52317">
    <property type="entry name" value="Class I glutamine amidotransferase-like"/>
    <property type="match status" value="1"/>
</dbReference>
<dbReference type="Pfam" id="PF12675">
    <property type="entry name" value="DUF3795"/>
    <property type="match status" value="1"/>
</dbReference>
<keyword evidence="3" id="KW-0378">Hydrolase</keyword>
<evidence type="ECO:0000256" key="1">
    <source>
        <dbReference type="ARBA" id="ARBA00006534"/>
    </source>
</evidence>
<accession>A0A1M6JG35</accession>